<name>A0A6A6SXT4_9PLEO</name>
<reference evidence="2" key="1">
    <citation type="journal article" date="2020" name="Stud. Mycol.">
        <title>101 Dothideomycetes genomes: a test case for predicting lifestyles and emergence of pathogens.</title>
        <authorList>
            <person name="Haridas S."/>
            <person name="Albert R."/>
            <person name="Binder M."/>
            <person name="Bloem J."/>
            <person name="Labutti K."/>
            <person name="Salamov A."/>
            <person name="Andreopoulos B."/>
            <person name="Baker S."/>
            <person name="Barry K."/>
            <person name="Bills G."/>
            <person name="Bluhm B."/>
            <person name="Cannon C."/>
            <person name="Castanera R."/>
            <person name="Culley D."/>
            <person name="Daum C."/>
            <person name="Ezra D."/>
            <person name="Gonzalez J."/>
            <person name="Henrissat B."/>
            <person name="Kuo A."/>
            <person name="Liang C."/>
            <person name="Lipzen A."/>
            <person name="Lutzoni F."/>
            <person name="Magnuson J."/>
            <person name="Mondo S."/>
            <person name="Nolan M."/>
            <person name="Ohm R."/>
            <person name="Pangilinan J."/>
            <person name="Park H.-J."/>
            <person name="Ramirez L."/>
            <person name="Alfaro M."/>
            <person name="Sun H."/>
            <person name="Tritt A."/>
            <person name="Yoshinaga Y."/>
            <person name="Zwiers L.-H."/>
            <person name="Turgeon B."/>
            <person name="Goodwin S."/>
            <person name="Spatafora J."/>
            <person name="Crous P."/>
            <person name="Grigoriev I."/>
        </authorList>
    </citation>
    <scope>NUCLEOTIDE SEQUENCE</scope>
    <source>
        <strain evidence="2">CBS 122681</strain>
    </source>
</reference>
<evidence type="ECO:0000313" key="2">
    <source>
        <dbReference type="EMBL" id="KAF2651014.1"/>
    </source>
</evidence>
<proteinExistence type="predicted"/>
<feature type="region of interest" description="Disordered" evidence="1">
    <location>
        <begin position="27"/>
        <end position="89"/>
    </location>
</feature>
<dbReference type="EMBL" id="MU004437">
    <property type="protein sequence ID" value="KAF2651014.1"/>
    <property type="molecule type" value="Genomic_DNA"/>
</dbReference>
<protein>
    <submittedName>
        <fullName evidence="2">Uncharacterized protein</fullName>
    </submittedName>
</protein>
<organism evidence="2 3">
    <name type="scientific">Lophiostoma macrostomum CBS 122681</name>
    <dbReference type="NCBI Taxonomy" id="1314788"/>
    <lineage>
        <taxon>Eukaryota</taxon>
        <taxon>Fungi</taxon>
        <taxon>Dikarya</taxon>
        <taxon>Ascomycota</taxon>
        <taxon>Pezizomycotina</taxon>
        <taxon>Dothideomycetes</taxon>
        <taxon>Pleosporomycetidae</taxon>
        <taxon>Pleosporales</taxon>
        <taxon>Lophiostomataceae</taxon>
        <taxon>Lophiostoma</taxon>
    </lineage>
</organism>
<gene>
    <name evidence="2" type="ORF">K491DRAFT_696792</name>
</gene>
<evidence type="ECO:0000256" key="1">
    <source>
        <dbReference type="SAM" id="MobiDB-lite"/>
    </source>
</evidence>
<dbReference type="Proteomes" id="UP000799324">
    <property type="component" value="Unassembled WGS sequence"/>
</dbReference>
<feature type="compositionally biased region" description="Basic and acidic residues" evidence="1">
    <location>
        <begin position="41"/>
        <end position="66"/>
    </location>
</feature>
<accession>A0A6A6SXT4</accession>
<sequence length="89" mass="10032">MDPDDSDKALVLTDDDVLRTINDVLSPIHPDRKNMSLSEINKAEKARTKKREYAKSKRESDKDNKNVKAAGGKLSKSRVTDSDEEDEVE</sequence>
<evidence type="ECO:0000313" key="3">
    <source>
        <dbReference type="Proteomes" id="UP000799324"/>
    </source>
</evidence>
<dbReference type="AlphaFoldDB" id="A0A6A6SXT4"/>
<keyword evidence="3" id="KW-1185">Reference proteome</keyword>